<accession>A0ACA9LC62</accession>
<proteinExistence type="predicted"/>
<keyword evidence="2" id="KW-1185">Reference proteome</keyword>
<gene>
    <name evidence="1" type="ORF">SCALOS_LOCUS4118</name>
</gene>
<dbReference type="EMBL" id="CAJVPM010005287">
    <property type="protein sequence ID" value="CAG8522260.1"/>
    <property type="molecule type" value="Genomic_DNA"/>
</dbReference>
<feature type="non-terminal residue" evidence="1">
    <location>
        <position position="164"/>
    </location>
</feature>
<evidence type="ECO:0000313" key="2">
    <source>
        <dbReference type="Proteomes" id="UP000789860"/>
    </source>
</evidence>
<sequence length="164" mass="18935">EAPKNDEKESENNKSNDENKDDKRINNFCSLAENSLNPDEDILKPLKLINNCTAGESIKIDHLAENCTADETSSSKFESRIYPWGVSENIKTPALTIKSIRKLRNNEHKMVNYEQNSPYEVEVEEEIVYENGVSHLIWFFANADYVKNRPPVYNKSAPILYYFL</sequence>
<evidence type="ECO:0000313" key="1">
    <source>
        <dbReference type="EMBL" id="CAG8522260.1"/>
    </source>
</evidence>
<feature type="non-terminal residue" evidence="1">
    <location>
        <position position="1"/>
    </location>
</feature>
<comment type="caution">
    <text evidence="1">The sequence shown here is derived from an EMBL/GenBank/DDBJ whole genome shotgun (WGS) entry which is preliminary data.</text>
</comment>
<organism evidence="1 2">
    <name type="scientific">Scutellospora calospora</name>
    <dbReference type="NCBI Taxonomy" id="85575"/>
    <lineage>
        <taxon>Eukaryota</taxon>
        <taxon>Fungi</taxon>
        <taxon>Fungi incertae sedis</taxon>
        <taxon>Mucoromycota</taxon>
        <taxon>Glomeromycotina</taxon>
        <taxon>Glomeromycetes</taxon>
        <taxon>Diversisporales</taxon>
        <taxon>Gigasporaceae</taxon>
        <taxon>Scutellospora</taxon>
    </lineage>
</organism>
<protein>
    <submittedName>
        <fullName evidence="1">3651_t:CDS:1</fullName>
    </submittedName>
</protein>
<dbReference type="Proteomes" id="UP000789860">
    <property type="component" value="Unassembled WGS sequence"/>
</dbReference>
<name>A0ACA9LC62_9GLOM</name>
<reference evidence="1" key="1">
    <citation type="submission" date="2021-06" db="EMBL/GenBank/DDBJ databases">
        <authorList>
            <person name="Kallberg Y."/>
            <person name="Tangrot J."/>
            <person name="Rosling A."/>
        </authorList>
    </citation>
    <scope>NUCLEOTIDE SEQUENCE</scope>
    <source>
        <strain evidence="1">AU212A</strain>
    </source>
</reference>